<dbReference type="SUPFAM" id="SSF143437">
    <property type="entry name" value="THUMP domain-like"/>
    <property type="match status" value="1"/>
</dbReference>
<evidence type="ECO:0000256" key="5">
    <source>
        <dbReference type="ARBA" id="ARBA00022741"/>
    </source>
</evidence>
<reference evidence="14 15" key="1">
    <citation type="submission" date="2024-09" db="EMBL/GenBank/DDBJ databases">
        <authorList>
            <person name="Sun Q."/>
            <person name="Mori K."/>
        </authorList>
    </citation>
    <scope>NUCLEOTIDE SEQUENCE [LARGE SCALE GENOMIC DNA]</scope>
    <source>
        <strain evidence="14 15">CCM 8543</strain>
    </source>
</reference>
<evidence type="ECO:0000256" key="8">
    <source>
        <dbReference type="ARBA" id="ARBA00022977"/>
    </source>
</evidence>
<dbReference type="SMART" id="SM00450">
    <property type="entry name" value="RHOD"/>
    <property type="match status" value="1"/>
</dbReference>
<comment type="caution">
    <text evidence="14">The sequence shown here is derived from an EMBL/GenBank/DDBJ whole genome shotgun (WGS) entry which is preliminary data.</text>
</comment>
<dbReference type="InterPro" id="IPR004114">
    <property type="entry name" value="THUMP_dom"/>
</dbReference>
<accession>A0ABV6D4G9</accession>
<proteinExistence type="inferred from homology"/>
<evidence type="ECO:0000256" key="6">
    <source>
        <dbReference type="ARBA" id="ARBA00022840"/>
    </source>
</evidence>
<dbReference type="GO" id="GO:0140741">
    <property type="term" value="F:tRNA-uracil-4 sulfurtransferase activity"/>
    <property type="evidence" value="ECO:0007669"/>
    <property type="project" value="UniProtKB-EC"/>
</dbReference>
<dbReference type="EMBL" id="JBHLXD010000004">
    <property type="protein sequence ID" value="MFC0207527.1"/>
    <property type="molecule type" value="Genomic_DNA"/>
</dbReference>
<evidence type="ECO:0000256" key="3">
    <source>
        <dbReference type="ARBA" id="ARBA00022555"/>
    </source>
</evidence>
<dbReference type="EC" id="2.8.1.4" evidence="11"/>
<dbReference type="Pfam" id="PF00581">
    <property type="entry name" value="Rhodanese"/>
    <property type="match status" value="1"/>
</dbReference>
<comment type="pathway">
    <text evidence="11">Cofactor biosynthesis; thiamine diphosphate biosynthesis.</text>
</comment>
<feature type="binding site" evidence="11">
    <location>
        <position position="285"/>
    </location>
    <ligand>
        <name>ATP</name>
        <dbReference type="ChEBI" id="CHEBI:30616"/>
    </ligand>
</feature>
<comment type="catalytic activity">
    <reaction evidence="11">
        <text>[ThiI sulfur-carrier protein]-S-sulfanyl-L-cysteine + a uridine in tRNA + 2 reduced [2Fe-2S]-[ferredoxin] + ATP + H(+) = [ThiI sulfur-carrier protein]-L-cysteine + a 4-thiouridine in tRNA + 2 oxidized [2Fe-2S]-[ferredoxin] + AMP + diphosphate</text>
        <dbReference type="Rhea" id="RHEA:24176"/>
        <dbReference type="Rhea" id="RHEA-COMP:10000"/>
        <dbReference type="Rhea" id="RHEA-COMP:10001"/>
        <dbReference type="Rhea" id="RHEA-COMP:13337"/>
        <dbReference type="Rhea" id="RHEA-COMP:13338"/>
        <dbReference type="Rhea" id="RHEA-COMP:13339"/>
        <dbReference type="Rhea" id="RHEA-COMP:13340"/>
        <dbReference type="ChEBI" id="CHEBI:15378"/>
        <dbReference type="ChEBI" id="CHEBI:29950"/>
        <dbReference type="ChEBI" id="CHEBI:30616"/>
        <dbReference type="ChEBI" id="CHEBI:33019"/>
        <dbReference type="ChEBI" id="CHEBI:33737"/>
        <dbReference type="ChEBI" id="CHEBI:33738"/>
        <dbReference type="ChEBI" id="CHEBI:61963"/>
        <dbReference type="ChEBI" id="CHEBI:65315"/>
        <dbReference type="ChEBI" id="CHEBI:136798"/>
        <dbReference type="ChEBI" id="CHEBI:456215"/>
        <dbReference type="EC" id="2.8.1.4"/>
    </reaction>
</comment>
<dbReference type="InterPro" id="IPR020536">
    <property type="entry name" value="ThiI_AANH"/>
</dbReference>
<dbReference type="Proteomes" id="UP001589755">
    <property type="component" value="Unassembled WGS sequence"/>
</dbReference>
<dbReference type="PROSITE" id="PS50206">
    <property type="entry name" value="RHODANESE_3"/>
    <property type="match status" value="1"/>
</dbReference>
<name>A0ABV6D4G9_9HYPH</name>
<feature type="binding site" evidence="11">
    <location>
        <begin position="181"/>
        <end position="182"/>
    </location>
    <ligand>
        <name>ATP</name>
        <dbReference type="ChEBI" id="CHEBI:30616"/>
    </ligand>
</feature>
<dbReference type="Gene3D" id="3.40.250.10">
    <property type="entry name" value="Rhodanese-like domain"/>
    <property type="match status" value="1"/>
</dbReference>
<keyword evidence="7 11" id="KW-0694">RNA-binding</keyword>
<dbReference type="Pfam" id="PF22025">
    <property type="entry name" value="ThiI_fer"/>
    <property type="match status" value="1"/>
</dbReference>
<comment type="caution">
    <text evidence="11">Lacks conserved residue(s) required for the propagation of feature annotation.</text>
</comment>
<dbReference type="NCBIfam" id="TIGR00342">
    <property type="entry name" value="tRNA uracil 4-sulfurtransferase ThiI"/>
    <property type="match status" value="1"/>
</dbReference>
<keyword evidence="3 11" id="KW-0820">tRNA-binding</keyword>
<dbReference type="CDD" id="cd00158">
    <property type="entry name" value="RHOD"/>
    <property type="match status" value="1"/>
</dbReference>
<keyword evidence="15" id="KW-1185">Reference proteome</keyword>
<evidence type="ECO:0000256" key="9">
    <source>
        <dbReference type="ARBA" id="ARBA00023157"/>
    </source>
</evidence>
<keyword evidence="10" id="KW-0676">Redox-active center</keyword>
<dbReference type="InterPro" id="IPR003720">
    <property type="entry name" value="tRNA_STrfase"/>
</dbReference>
<comment type="similarity">
    <text evidence="11">Belongs to the ThiI family.</text>
</comment>
<dbReference type="InterPro" id="IPR050102">
    <property type="entry name" value="tRNA_sulfurtransferase_ThiI"/>
</dbReference>
<dbReference type="Pfam" id="PF02568">
    <property type="entry name" value="ThiI"/>
    <property type="match status" value="1"/>
</dbReference>
<dbReference type="Pfam" id="PF02926">
    <property type="entry name" value="THUMP"/>
    <property type="match status" value="1"/>
</dbReference>
<dbReference type="RefSeq" id="WP_261519212.1">
    <property type="nucleotide sequence ID" value="NZ_JAODNW010000003.1"/>
</dbReference>
<keyword evidence="5 11" id="KW-0547">Nucleotide-binding</keyword>
<feature type="active site" description="Cysteine persulfide intermediate" evidence="11">
    <location>
        <position position="448"/>
    </location>
</feature>
<evidence type="ECO:0000256" key="4">
    <source>
        <dbReference type="ARBA" id="ARBA00022679"/>
    </source>
</evidence>
<evidence type="ECO:0000313" key="15">
    <source>
        <dbReference type="Proteomes" id="UP001589755"/>
    </source>
</evidence>
<dbReference type="HAMAP" id="MF_00021">
    <property type="entry name" value="ThiI"/>
    <property type="match status" value="1"/>
</dbReference>
<dbReference type="PANTHER" id="PTHR43209:SF1">
    <property type="entry name" value="TRNA SULFURTRANSFERASE"/>
    <property type="match status" value="1"/>
</dbReference>
<protein>
    <recommendedName>
        <fullName evidence="11">tRNA sulfurtransferase</fullName>
        <ecNumber evidence="11">2.8.1.4</ecNumber>
    </recommendedName>
    <alternativeName>
        <fullName evidence="11">Sulfur carrier protein ThiS sulfurtransferase</fullName>
    </alternativeName>
    <alternativeName>
        <fullName evidence="11">Thiamine biosynthesis protein ThiI</fullName>
    </alternativeName>
    <alternativeName>
        <fullName evidence="11">tRNA 4-thiouridine synthase</fullName>
    </alternativeName>
</protein>
<dbReference type="SUPFAM" id="SSF52402">
    <property type="entry name" value="Adenine nucleotide alpha hydrolases-like"/>
    <property type="match status" value="1"/>
</dbReference>
<dbReference type="InterPro" id="IPR054173">
    <property type="entry name" value="ThiI_fer"/>
</dbReference>
<dbReference type="Gene3D" id="3.30.2130.30">
    <property type="match status" value="1"/>
</dbReference>
<keyword evidence="4 11" id="KW-0808">Transferase</keyword>
<keyword evidence="8 11" id="KW-0784">Thiamine biosynthesis</keyword>
<feature type="domain" description="Rhodanese" evidence="12">
    <location>
        <begin position="400"/>
        <end position="487"/>
    </location>
</feature>
<feature type="binding site" evidence="11">
    <location>
        <position position="263"/>
    </location>
    <ligand>
        <name>ATP</name>
        <dbReference type="ChEBI" id="CHEBI:30616"/>
    </ligand>
</feature>
<evidence type="ECO:0000259" key="12">
    <source>
        <dbReference type="PROSITE" id="PS50206"/>
    </source>
</evidence>
<keyword evidence="2 11" id="KW-0963">Cytoplasm</keyword>
<dbReference type="PANTHER" id="PTHR43209">
    <property type="entry name" value="TRNA SULFURTRANSFERASE"/>
    <property type="match status" value="1"/>
</dbReference>
<sequence>MNLSHCAFIARFSADFATKSRGTRTHFSRTLQKNIRAALARSGVRARTVQAHDRLFVFASEETPARAALARVFGLANFSRIAARCSADPAEMARTVERFRPLVEGRRYAVRARRRGNHDFSSVDVERCLGAVLNANATVDLENPEITVHVEILDGRAYFFTERDQGAGGLPLGTSGRALALLSGGFDSAVAAWRMMRRGIAVDFLFCNLAGGAYERQVIQVAKVLTDLWAFGTRPWLFVVDFADVVDELKARVEPRLWQVVLKRLMYRAAASAAGRCRAEAIITGEAISQVSSQTLANLKAIEPAAEMIVLRPLLGLDKSEIMAQAHRIGTALLSEKIPEYCALSGPSPAVQSTARKVGAQEAAMDPGVLERTLAGMRRIDLAEVTGDELRSDYLFVDDIPEDAQLIDCQPPAHYRHWHLPGAVNRAPEDIVRNLRRFDKRRCYVLYCPFGTQSAYLAEIMQQHGYQAYALRGGIGAIRKRQEAEMEAALHA</sequence>
<dbReference type="InterPro" id="IPR036873">
    <property type="entry name" value="Rhodanese-like_dom_sf"/>
</dbReference>
<dbReference type="InterPro" id="IPR001763">
    <property type="entry name" value="Rhodanese-like_dom"/>
</dbReference>
<feature type="binding site" evidence="11">
    <location>
        <position position="294"/>
    </location>
    <ligand>
        <name>ATP</name>
        <dbReference type="ChEBI" id="CHEBI:30616"/>
    </ligand>
</feature>
<dbReference type="CDD" id="cd11716">
    <property type="entry name" value="THUMP_ThiI"/>
    <property type="match status" value="1"/>
</dbReference>
<dbReference type="Gene3D" id="3.40.50.620">
    <property type="entry name" value="HUPs"/>
    <property type="match status" value="1"/>
</dbReference>
<dbReference type="InterPro" id="IPR049962">
    <property type="entry name" value="THUMP_ThiI"/>
</dbReference>
<dbReference type="PROSITE" id="PS51165">
    <property type="entry name" value="THUMP"/>
    <property type="match status" value="1"/>
</dbReference>
<evidence type="ECO:0000256" key="10">
    <source>
        <dbReference type="ARBA" id="ARBA00023284"/>
    </source>
</evidence>
<evidence type="ECO:0000256" key="1">
    <source>
        <dbReference type="ARBA" id="ARBA00004496"/>
    </source>
</evidence>
<comment type="subcellular location">
    <subcellularLocation>
        <location evidence="1 11">Cytoplasm</location>
    </subcellularLocation>
</comment>
<keyword evidence="6 11" id="KW-0067">ATP-binding</keyword>
<comment type="catalytic activity">
    <reaction evidence="11">
        <text>[ThiS sulfur-carrier protein]-C-terminal Gly-Gly-AMP + S-sulfanyl-L-cysteinyl-[cysteine desulfurase] + AH2 = [ThiS sulfur-carrier protein]-C-terminal-Gly-aminoethanethioate + L-cysteinyl-[cysteine desulfurase] + A + AMP + 2 H(+)</text>
        <dbReference type="Rhea" id="RHEA:43340"/>
        <dbReference type="Rhea" id="RHEA-COMP:12157"/>
        <dbReference type="Rhea" id="RHEA-COMP:12158"/>
        <dbReference type="Rhea" id="RHEA-COMP:12910"/>
        <dbReference type="Rhea" id="RHEA-COMP:19908"/>
        <dbReference type="ChEBI" id="CHEBI:13193"/>
        <dbReference type="ChEBI" id="CHEBI:15378"/>
        <dbReference type="ChEBI" id="CHEBI:17499"/>
        <dbReference type="ChEBI" id="CHEBI:29950"/>
        <dbReference type="ChEBI" id="CHEBI:61963"/>
        <dbReference type="ChEBI" id="CHEBI:90618"/>
        <dbReference type="ChEBI" id="CHEBI:232372"/>
        <dbReference type="ChEBI" id="CHEBI:456215"/>
    </reaction>
</comment>
<evidence type="ECO:0000256" key="2">
    <source>
        <dbReference type="ARBA" id="ARBA00022490"/>
    </source>
</evidence>
<dbReference type="SUPFAM" id="SSF52821">
    <property type="entry name" value="Rhodanese/Cell cycle control phosphatase"/>
    <property type="match status" value="1"/>
</dbReference>
<gene>
    <name evidence="11 14" type="primary">thiI</name>
    <name evidence="14" type="ORF">ACFFJ2_03825</name>
</gene>
<evidence type="ECO:0000256" key="7">
    <source>
        <dbReference type="ARBA" id="ARBA00022884"/>
    </source>
</evidence>
<evidence type="ECO:0000259" key="13">
    <source>
        <dbReference type="PROSITE" id="PS51165"/>
    </source>
</evidence>
<comment type="function">
    <text evidence="11">Catalyzes the ATP-dependent transfer of a sulfur to tRNA to produce 4-thiouridine in position 8 of tRNAs, which functions as a near-UV photosensor. Also catalyzes the transfer of sulfur to the sulfur carrier protein ThiS, forming ThiS-thiocarboxylate. This is a step in the synthesis of thiazole, in the thiamine biosynthesis pathway. The sulfur is donated as persulfide by IscS.</text>
</comment>
<dbReference type="InterPro" id="IPR014729">
    <property type="entry name" value="Rossmann-like_a/b/a_fold"/>
</dbReference>
<dbReference type="InterPro" id="IPR049961">
    <property type="entry name" value="ThiI_N"/>
</dbReference>
<evidence type="ECO:0000256" key="11">
    <source>
        <dbReference type="HAMAP-Rule" id="MF_00021"/>
    </source>
</evidence>
<evidence type="ECO:0000313" key="14">
    <source>
        <dbReference type="EMBL" id="MFC0207527.1"/>
    </source>
</evidence>
<feature type="domain" description="THUMP" evidence="13">
    <location>
        <begin position="63"/>
        <end position="163"/>
    </location>
</feature>
<dbReference type="SMART" id="SM00981">
    <property type="entry name" value="THUMP"/>
    <property type="match status" value="1"/>
</dbReference>
<organism evidence="14 15">
    <name type="scientific">Chelativorans intermedius</name>
    <dbReference type="NCBI Taxonomy" id="515947"/>
    <lineage>
        <taxon>Bacteria</taxon>
        <taxon>Pseudomonadati</taxon>
        <taxon>Pseudomonadota</taxon>
        <taxon>Alphaproteobacteria</taxon>
        <taxon>Hyphomicrobiales</taxon>
        <taxon>Phyllobacteriaceae</taxon>
        <taxon>Chelativorans</taxon>
    </lineage>
</organism>
<keyword evidence="9" id="KW-1015">Disulfide bond</keyword>